<name>A0AAV2K272_KNICA</name>
<evidence type="ECO:0000256" key="1">
    <source>
        <dbReference type="SAM" id="MobiDB-lite"/>
    </source>
</evidence>
<dbReference type="Proteomes" id="UP001497482">
    <property type="component" value="Chromosome 15"/>
</dbReference>
<evidence type="ECO:0000313" key="2">
    <source>
        <dbReference type="EMBL" id="CAL1581817.1"/>
    </source>
</evidence>
<gene>
    <name evidence="2" type="ORF">KC01_LOCUS12534</name>
</gene>
<keyword evidence="3" id="KW-1185">Reference proteome</keyword>
<accession>A0AAV2K272</accession>
<protein>
    <submittedName>
        <fullName evidence="2">Uncharacterized protein</fullName>
    </submittedName>
</protein>
<dbReference type="AlphaFoldDB" id="A0AAV2K272"/>
<evidence type="ECO:0000313" key="3">
    <source>
        <dbReference type="Proteomes" id="UP001497482"/>
    </source>
</evidence>
<dbReference type="EMBL" id="OZ035837">
    <property type="protein sequence ID" value="CAL1581817.1"/>
    <property type="molecule type" value="Genomic_DNA"/>
</dbReference>
<feature type="region of interest" description="Disordered" evidence="1">
    <location>
        <begin position="63"/>
        <end position="87"/>
    </location>
</feature>
<proteinExistence type="predicted"/>
<organism evidence="2 3">
    <name type="scientific">Knipowitschia caucasica</name>
    <name type="common">Caucasian dwarf goby</name>
    <name type="synonym">Pomatoschistus caucasicus</name>
    <dbReference type="NCBI Taxonomy" id="637954"/>
    <lineage>
        <taxon>Eukaryota</taxon>
        <taxon>Metazoa</taxon>
        <taxon>Chordata</taxon>
        <taxon>Craniata</taxon>
        <taxon>Vertebrata</taxon>
        <taxon>Euteleostomi</taxon>
        <taxon>Actinopterygii</taxon>
        <taxon>Neopterygii</taxon>
        <taxon>Teleostei</taxon>
        <taxon>Neoteleostei</taxon>
        <taxon>Acanthomorphata</taxon>
        <taxon>Gobiaria</taxon>
        <taxon>Gobiiformes</taxon>
        <taxon>Gobioidei</taxon>
        <taxon>Gobiidae</taxon>
        <taxon>Gobiinae</taxon>
        <taxon>Knipowitschia</taxon>
    </lineage>
</organism>
<feature type="region of interest" description="Disordered" evidence="1">
    <location>
        <begin position="14"/>
        <end position="42"/>
    </location>
</feature>
<sequence length="87" mass="9509">MPFFLPGRTTAVSGGRWWRSEQGGGVQGGWTGRAKPQTVRLQTRSTVRTVACLHKRLPPVANISTPKVAEPGRRFGIGPNARSRQDL</sequence>
<feature type="compositionally biased region" description="Gly residues" evidence="1">
    <location>
        <begin position="22"/>
        <end position="31"/>
    </location>
</feature>
<reference evidence="2 3" key="1">
    <citation type="submission" date="2024-04" db="EMBL/GenBank/DDBJ databases">
        <authorList>
            <person name="Waldvogel A.-M."/>
            <person name="Schoenle A."/>
        </authorList>
    </citation>
    <scope>NUCLEOTIDE SEQUENCE [LARGE SCALE GENOMIC DNA]</scope>
</reference>